<dbReference type="PANTHER" id="PTHR42886:SF53">
    <property type="entry name" value="ALPHA_BETA-HYDROLASES SUPERFAMILY PROTEIN"/>
    <property type="match status" value="1"/>
</dbReference>
<dbReference type="PANTHER" id="PTHR42886">
    <property type="entry name" value="RE40534P-RELATED"/>
    <property type="match status" value="1"/>
</dbReference>
<dbReference type="GO" id="GO:0005829">
    <property type="term" value="C:cytosol"/>
    <property type="evidence" value="ECO:0007669"/>
    <property type="project" value="TreeGrafter"/>
</dbReference>
<dbReference type="EMBL" id="CM003613">
    <property type="protein sequence ID" value="KYP57557.1"/>
    <property type="molecule type" value="Genomic_DNA"/>
</dbReference>
<dbReference type="Pfam" id="PF12146">
    <property type="entry name" value="Hydrolase_4"/>
    <property type="match status" value="1"/>
</dbReference>
<evidence type="ECO:0000259" key="1">
    <source>
        <dbReference type="Pfam" id="PF12146"/>
    </source>
</evidence>
<keyword evidence="3" id="KW-1185">Reference proteome</keyword>
<organism evidence="2 3">
    <name type="scientific">Cajanus cajan</name>
    <name type="common">Pigeon pea</name>
    <name type="synonym">Cajanus indicus</name>
    <dbReference type="NCBI Taxonomy" id="3821"/>
    <lineage>
        <taxon>Eukaryota</taxon>
        <taxon>Viridiplantae</taxon>
        <taxon>Streptophyta</taxon>
        <taxon>Embryophyta</taxon>
        <taxon>Tracheophyta</taxon>
        <taxon>Spermatophyta</taxon>
        <taxon>Magnoliopsida</taxon>
        <taxon>eudicotyledons</taxon>
        <taxon>Gunneridae</taxon>
        <taxon>Pentapetalae</taxon>
        <taxon>rosids</taxon>
        <taxon>fabids</taxon>
        <taxon>Fabales</taxon>
        <taxon>Fabaceae</taxon>
        <taxon>Papilionoideae</taxon>
        <taxon>50 kb inversion clade</taxon>
        <taxon>NPAAA clade</taxon>
        <taxon>indigoferoid/millettioid clade</taxon>
        <taxon>Phaseoleae</taxon>
        <taxon>Cajanus</taxon>
    </lineage>
</organism>
<dbReference type="OMA" id="CHGYKGF"/>
<evidence type="ECO:0000313" key="2">
    <source>
        <dbReference type="EMBL" id="KYP57557.1"/>
    </source>
</evidence>
<feature type="domain" description="Serine aminopeptidase S33" evidence="1">
    <location>
        <begin position="84"/>
        <end position="296"/>
    </location>
</feature>
<accession>A0A151SRV7</accession>
<dbReference type="InterPro" id="IPR022742">
    <property type="entry name" value="Hydrolase_4"/>
</dbReference>
<name>A0A151SRV7_CAJCA</name>
<dbReference type="AlphaFoldDB" id="A0A151SRV7"/>
<dbReference type="Gramene" id="C.cajan_03741.t">
    <property type="protein sequence ID" value="C.cajan_03741.t"/>
    <property type="gene ID" value="C.cajan_03741"/>
</dbReference>
<proteinExistence type="predicted"/>
<sequence length="321" mass="36266">MYTILTGPMGNLSHHFFEFRKLSQPIFSEFSRLPVRIYRRNLNMKAAQNPSRQQKVIITSKYGNKLVGILQESETKEIDDNIMTNLAAALENAGVSSFRFDFTGNGESEGSFEFGNYWREVDDLHDVAQHFNGTNHKVIAIIGHSKGGDVVLLYASKYHHIKTVVNISGRYDLKAGLEERLGKDYMERIRKDGFIDVKRSGSLSFKCTKVSWLLNMLILTIAGSFDYRVTLQSLMDRFDTNMHDACLQIDKECRVFTVHGSSDAVIPVEDASEFAKIIPNHKLHIIEGADHSYTNHKDELASVVVNLIKETLHQDSGSTCS</sequence>
<dbReference type="Proteomes" id="UP000075243">
    <property type="component" value="Chromosome 11"/>
</dbReference>
<gene>
    <name evidence="2" type="ORF">KK1_003822</name>
</gene>
<dbReference type="Gene3D" id="3.40.50.1820">
    <property type="entry name" value="alpha/beta hydrolase"/>
    <property type="match status" value="1"/>
</dbReference>
<reference evidence="2 3" key="1">
    <citation type="journal article" date="2012" name="Nat. Biotechnol.">
        <title>Draft genome sequence of pigeonpea (Cajanus cajan), an orphan legume crop of resource-poor farmers.</title>
        <authorList>
            <person name="Varshney R.K."/>
            <person name="Chen W."/>
            <person name="Li Y."/>
            <person name="Bharti A.K."/>
            <person name="Saxena R.K."/>
            <person name="Schlueter J.A."/>
            <person name="Donoghue M.T."/>
            <person name="Azam S."/>
            <person name="Fan G."/>
            <person name="Whaley A.M."/>
            <person name="Farmer A.D."/>
            <person name="Sheridan J."/>
            <person name="Iwata A."/>
            <person name="Tuteja R."/>
            <person name="Penmetsa R.V."/>
            <person name="Wu W."/>
            <person name="Upadhyaya H.D."/>
            <person name="Yang S.P."/>
            <person name="Shah T."/>
            <person name="Saxena K.B."/>
            <person name="Michael T."/>
            <person name="McCombie W.R."/>
            <person name="Yang B."/>
            <person name="Zhang G."/>
            <person name="Yang H."/>
            <person name="Wang J."/>
            <person name="Spillane C."/>
            <person name="Cook D.R."/>
            <person name="May G.D."/>
            <person name="Xu X."/>
            <person name="Jackson S.A."/>
        </authorList>
    </citation>
    <scope>NUCLEOTIDE SEQUENCE [LARGE SCALE GENOMIC DNA]</scope>
    <source>
        <strain evidence="3">cv. Asha</strain>
    </source>
</reference>
<protein>
    <recommendedName>
        <fullName evidence="1">Serine aminopeptidase S33 domain-containing protein</fullName>
    </recommendedName>
</protein>
<dbReference type="SUPFAM" id="SSF53474">
    <property type="entry name" value="alpha/beta-Hydrolases"/>
    <property type="match status" value="1"/>
</dbReference>
<dbReference type="InterPro" id="IPR029058">
    <property type="entry name" value="AB_hydrolase_fold"/>
</dbReference>
<evidence type="ECO:0000313" key="3">
    <source>
        <dbReference type="Proteomes" id="UP000075243"/>
    </source>
</evidence>